<name>A0A376BYD3_9FLAO</name>
<reference evidence="1 2" key="1">
    <citation type="submission" date="2018-06" db="EMBL/GenBank/DDBJ databases">
        <authorList>
            <consortium name="Pathogen Informatics"/>
            <person name="Doyle S."/>
        </authorList>
    </citation>
    <scope>NUCLEOTIDE SEQUENCE [LARGE SCALE GENOMIC DNA]</scope>
    <source>
        <strain evidence="1 2">NCTC11661</strain>
    </source>
</reference>
<dbReference type="Proteomes" id="UP000255515">
    <property type="component" value="Unassembled WGS sequence"/>
</dbReference>
<gene>
    <name evidence="1" type="ORF">NCTC11661_00134</name>
</gene>
<protein>
    <submittedName>
        <fullName evidence="1">Uncharacterized protein</fullName>
    </submittedName>
</protein>
<accession>A0A376BYD3</accession>
<dbReference type="RefSeq" id="WP_002687437.1">
    <property type="nucleotide sequence ID" value="NZ_JBHWND010000093.1"/>
</dbReference>
<proteinExistence type="predicted"/>
<evidence type="ECO:0000313" key="2">
    <source>
        <dbReference type="Proteomes" id="UP000255515"/>
    </source>
</evidence>
<organism evidence="1 2">
    <name type="scientific">Bergeyella zoohelcum</name>
    <dbReference type="NCBI Taxonomy" id="1015"/>
    <lineage>
        <taxon>Bacteria</taxon>
        <taxon>Pseudomonadati</taxon>
        <taxon>Bacteroidota</taxon>
        <taxon>Flavobacteriia</taxon>
        <taxon>Flavobacteriales</taxon>
        <taxon>Weeksellaceae</taxon>
        <taxon>Bergeyella</taxon>
    </lineage>
</organism>
<sequence>MSPKQLYELIQELKSEVVGINSAWVVVDDSQLGNTLEQKTKEDGAYLVAVLPSYGSVAHSGSIRETTISQLLIVEKTDYSDLSQNEFIDVFERTYQLTKRVKEILVEKVESGCYPQMFHLDLSNLNMSPIWKKSQCNGWVLDWDS</sequence>
<dbReference type="EMBL" id="UFTJ01000001">
    <property type="protein sequence ID" value="SSZ46491.1"/>
    <property type="molecule type" value="Genomic_DNA"/>
</dbReference>
<dbReference type="AlphaFoldDB" id="A0A376BYD3"/>
<evidence type="ECO:0000313" key="1">
    <source>
        <dbReference type="EMBL" id="SSZ46491.1"/>
    </source>
</evidence>